<dbReference type="Pfam" id="PF12029">
    <property type="entry name" value="DUF3516"/>
    <property type="match status" value="1"/>
</dbReference>
<name>A0A895XU45_9ACTN</name>
<dbReference type="EMBL" id="CP070496">
    <property type="protein sequence ID" value="QSB06819.1"/>
    <property type="molecule type" value="Genomic_DNA"/>
</dbReference>
<evidence type="ECO:0000256" key="2">
    <source>
        <dbReference type="ARBA" id="ARBA00022801"/>
    </source>
</evidence>
<feature type="region of interest" description="Disordered" evidence="5">
    <location>
        <begin position="401"/>
        <end position="421"/>
    </location>
</feature>
<dbReference type="PROSITE" id="PS51194">
    <property type="entry name" value="HELICASE_CTER"/>
    <property type="match status" value="1"/>
</dbReference>
<evidence type="ECO:0000259" key="6">
    <source>
        <dbReference type="PROSITE" id="PS51192"/>
    </source>
</evidence>
<evidence type="ECO:0000256" key="3">
    <source>
        <dbReference type="ARBA" id="ARBA00022806"/>
    </source>
</evidence>
<dbReference type="SUPFAM" id="SSF52540">
    <property type="entry name" value="P-loop containing nucleoside triphosphate hydrolases"/>
    <property type="match status" value="1"/>
</dbReference>
<dbReference type="PROSITE" id="PS51192">
    <property type="entry name" value="HELICASE_ATP_BIND_1"/>
    <property type="match status" value="1"/>
</dbReference>
<dbReference type="Pfam" id="PF00270">
    <property type="entry name" value="DEAD"/>
    <property type="match status" value="1"/>
</dbReference>
<dbReference type="InterPro" id="IPR014001">
    <property type="entry name" value="Helicase_ATP-bd"/>
</dbReference>
<dbReference type="SMART" id="SM00490">
    <property type="entry name" value="HELICc"/>
    <property type="match status" value="1"/>
</dbReference>
<dbReference type="InterPro" id="IPR021904">
    <property type="entry name" value="DUF3516"/>
</dbReference>
<feature type="domain" description="Helicase ATP-binding" evidence="6">
    <location>
        <begin position="53"/>
        <end position="209"/>
    </location>
</feature>
<sequence length="846" mass="93718">MWPAGGDVAPLTLVSIIDFLPSTSADGDDVYEAFHSWADQEGIDLYDHQEEALMGLCEGNNVIVSTPTGSGKSLIATAAHFYAISRGGTTFYTAPIKALVSEKFFELCNQFGTDNVGMLTGDAAVNPDAPLICCTAEILANLALREGADLDCDQVVADEFHFYSEVDRGWAWQVPLLLLPKTQFVLLSATLGDTSFFEKDLTDRTGRDTLAVTSVQRPVPLHYQWRATPLHDTVEDLLNHQQAPVYLVHFTQASALDSASALISVNPSSKEEKRAIADEIAGFRFTTKFGQTLSRLIRGGVGVHHAGMLPKYRRLVERLAQKGLLKIICGTDTLGVGINVPIRTVVFTGLTKYDGQRTRRLRAREFHQIAGRAGRAGFDTDGYVICQAPEHVIENEKALRKAASNPKKMKKLHKKKPPEGTITWTEEGFNKLIDSPPEPLTSRMRLTNSMLLATLCRPGDSFTNVRNLIEGSHANRSQQIHMARTAISLFRTLRDANIVTVLDQPDNQGRTIALTVDLPDHFALNQPLAPFALAALDLLDDQADTYQMDILSIFEATLDSPGNILAAQRKKAKTEAMDAMRAEGLDYTERMNRLDDIDYPQPLADELDIAFTAYKTSHPWAGDYQLAPKSILRELWEGAMTFSEYIARYQLPRAEGTLLRYLTDAYKTLTQTLPETHKGDQLTDLLSWLGETVRQIDSSLLDEWEQLANPTDTETDTLDIGRPGTAFSDNRHAFTVAIRNSAFRHIELAAHDNISALAALETGWGSSEWDEALEAYFAQHDDIGTTTAARAKNMIDIHEEGRIWKIRHIIDDPQGHHDWHLDAEVDLDASDEAGAVAFTVTGFSND</sequence>
<keyword evidence="1" id="KW-0547">Nucleotide-binding</keyword>
<keyword evidence="4" id="KW-0067">ATP-binding</keyword>
<evidence type="ECO:0000256" key="5">
    <source>
        <dbReference type="SAM" id="MobiDB-lite"/>
    </source>
</evidence>
<reference evidence="8" key="1">
    <citation type="submission" date="2021-02" db="EMBL/GenBank/DDBJ databases">
        <title>Natronoglycomyces albus gen. nov., sp. nov, a haloalkaliphilic actinobacterium from a soda solonchak soil.</title>
        <authorList>
            <person name="Sorokin D.Y."/>
            <person name="Khijniak T.V."/>
            <person name="Zakharycheva A.P."/>
            <person name="Boueva O.V."/>
            <person name="Ariskina E.V."/>
            <person name="Hahnke R.L."/>
            <person name="Bunk B."/>
            <person name="Sproer C."/>
            <person name="Schumann P."/>
            <person name="Evtushenko L.I."/>
            <person name="Kublanov I.V."/>
        </authorList>
    </citation>
    <scope>NUCLEOTIDE SEQUENCE</scope>
    <source>
        <strain evidence="8">DSM 106290</strain>
    </source>
</reference>
<dbReference type="Proteomes" id="UP000662939">
    <property type="component" value="Chromosome"/>
</dbReference>
<dbReference type="PANTHER" id="PTHR12131">
    <property type="entry name" value="ATP-DEPENDENT RNA AND DNA HELICASE"/>
    <property type="match status" value="1"/>
</dbReference>
<gene>
    <name evidence="8" type="ORF">JQS30_08010</name>
</gene>
<dbReference type="InterPro" id="IPR050699">
    <property type="entry name" value="RNA-DNA_Helicase"/>
</dbReference>
<dbReference type="Pfam" id="PF00271">
    <property type="entry name" value="Helicase_C"/>
    <property type="match status" value="1"/>
</dbReference>
<dbReference type="AlphaFoldDB" id="A0A895XU45"/>
<keyword evidence="2" id="KW-0378">Hydrolase</keyword>
<evidence type="ECO:0000313" key="9">
    <source>
        <dbReference type="Proteomes" id="UP000662939"/>
    </source>
</evidence>
<dbReference type="SMART" id="SM00487">
    <property type="entry name" value="DEXDc"/>
    <property type="match status" value="1"/>
</dbReference>
<proteinExistence type="predicted"/>
<evidence type="ECO:0000256" key="1">
    <source>
        <dbReference type="ARBA" id="ARBA00022741"/>
    </source>
</evidence>
<dbReference type="InterPro" id="IPR001650">
    <property type="entry name" value="Helicase_C-like"/>
</dbReference>
<dbReference type="KEGG" id="nav:JQS30_08010"/>
<organism evidence="8 9">
    <name type="scientific">Natronoglycomyces albus</name>
    <dbReference type="NCBI Taxonomy" id="2811108"/>
    <lineage>
        <taxon>Bacteria</taxon>
        <taxon>Bacillati</taxon>
        <taxon>Actinomycetota</taxon>
        <taxon>Actinomycetes</taxon>
        <taxon>Glycomycetales</taxon>
        <taxon>Glycomycetaceae</taxon>
        <taxon>Natronoglycomyces</taxon>
    </lineage>
</organism>
<dbReference type="GO" id="GO:0004386">
    <property type="term" value="F:helicase activity"/>
    <property type="evidence" value="ECO:0007669"/>
    <property type="project" value="UniProtKB-KW"/>
</dbReference>
<evidence type="ECO:0000313" key="8">
    <source>
        <dbReference type="EMBL" id="QSB06819.1"/>
    </source>
</evidence>
<evidence type="ECO:0000259" key="7">
    <source>
        <dbReference type="PROSITE" id="PS51194"/>
    </source>
</evidence>
<dbReference type="PANTHER" id="PTHR12131:SF1">
    <property type="entry name" value="ATP-DEPENDENT RNA HELICASE SUPV3L1, MITOCHONDRIAL-RELATED"/>
    <property type="match status" value="1"/>
</dbReference>
<feature type="domain" description="Helicase C-terminal" evidence="7">
    <location>
        <begin position="261"/>
        <end position="429"/>
    </location>
</feature>
<dbReference type="GO" id="GO:0016787">
    <property type="term" value="F:hydrolase activity"/>
    <property type="evidence" value="ECO:0007669"/>
    <property type="project" value="UniProtKB-KW"/>
</dbReference>
<dbReference type="InterPro" id="IPR027417">
    <property type="entry name" value="P-loop_NTPase"/>
</dbReference>
<accession>A0A895XU45</accession>
<protein>
    <submittedName>
        <fullName evidence="8">DUF3516 domain-containing protein</fullName>
    </submittedName>
</protein>
<feature type="compositionally biased region" description="Basic residues" evidence="5">
    <location>
        <begin position="407"/>
        <end position="416"/>
    </location>
</feature>
<dbReference type="InterPro" id="IPR011545">
    <property type="entry name" value="DEAD/DEAH_box_helicase_dom"/>
</dbReference>
<evidence type="ECO:0000256" key="4">
    <source>
        <dbReference type="ARBA" id="ARBA00022840"/>
    </source>
</evidence>
<dbReference type="Gene3D" id="3.40.50.300">
    <property type="entry name" value="P-loop containing nucleotide triphosphate hydrolases"/>
    <property type="match status" value="2"/>
</dbReference>
<dbReference type="GO" id="GO:0005524">
    <property type="term" value="F:ATP binding"/>
    <property type="evidence" value="ECO:0007669"/>
    <property type="project" value="UniProtKB-KW"/>
</dbReference>
<keyword evidence="9" id="KW-1185">Reference proteome</keyword>
<keyword evidence="3" id="KW-0347">Helicase</keyword>
<dbReference type="GO" id="GO:0003676">
    <property type="term" value="F:nucleic acid binding"/>
    <property type="evidence" value="ECO:0007669"/>
    <property type="project" value="InterPro"/>
</dbReference>